<feature type="transmembrane region" description="Helical" evidence="7">
    <location>
        <begin position="712"/>
        <end position="732"/>
    </location>
</feature>
<feature type="compositionally biased region" description="Basic and acidic residues" evidence="6">
    <location>
        <begin position="977"/>
        <end position="986"/>
    </location>
</feature>
<dbReference type="InterPro" id="IPR036388">
    <property type="entry name" value="WH-like_DNA-bd_sf"/>
</dbReference>
<dbReference type="Pfam" id="PF05729">
    <property type="entry name" value="NACHT"/>
    <property type="match status" value="1"/>
</dbReference>
<dbReference type="SUPFAM" id="SSF48452">
    <property type="entry name" value="TPR-like"/>
    <property type="match status" value="1"/>
</dbReference>
<gene>
    <name evidence="9" type="ORF">SK854_42255</name>
</gene>
<comment type="caution">
    <text evidence="9">The sequence shown here is derived from an EMBL/GenBank/DDBJ whole genome shotgun (WGS) entry which is preliminary data.</text>
</comment>
<evidence type="ECO:0000256" key="7">
    <source>
        <dbReference type="SAM" id="Phobius"/>
    </source>
</evidence>
<dbReference type="Pfam" id="PF00486">
    <property type="entry name" value="Trans_reg_C"/>
    <property type="match status" value="1"/>
</dbReference>
<organism evidence="9 10">
    <name type="scientific">Lentzea sokolovensis</name>
    <dbReference type="NCBI Taxonomy" id="3095429"/>
    <lineage>
        <taxon>Bacteria</taxon>
        <taxon>Bacillati</taxon>
        <taxon>Actinomycetota</taxon>
        <taxon>Actinomycetes</taxon>
        <taxon>Pseudonocardiales</taxon>
        <taxon>Pseudonocardiaceae</taxon>
        <taxon>Lentzea</taxon>
    </lineage>
</organism>
<dbReference type="InterPro" id="IPR005158">
    <property type="entry name" value="BTAD"/>
</dbReference>
<dbReference type="RefSeq" id="WP_319980770.1">
    <property type="nucleotide sequence ID" value="NZ_JAXAVU010000016.1"/>
</dbReference>
<feature type="region of interest" description="Disordered" evidence="6">
    <location>
        <begin position="947"/>
        <end position="1020"/>
    </location>
</feature>
<evidence type="ECO:0000256" key="6">
    <source>
        <dbReference type="SAM" id="MobiDB-lite"/>
    </source>
</evidence>
<dbReference type="PANTHER" id="PTHR35807:SF1">
    <property type="entry name" value="TRANSCRIPTIONAL REGULATOR REDD"/>
    <property type="match status" value="1"/>
</dbReference>
<evidence type="ECO:0000256" key="1">
    <source>
        <dbReference type="ARBA" id="ARBA00005820"/>
    </source>
</evidence>
<evidence type="ECO:0000256" key="2">
    <source>
        <dbReference type="ARBA" id="ARBA00023015"/>
    </source>
</evidence>
<dbReference type="Gene3D" id="1.10.10.10">
    <property type="entry name" value="Winged helix-like DNA-binding domain superfamily/Winged helix DNA-binding domain"/>
    <property type="match status" value="1"/>
</dbReference>
<feature type="DNA-binding region" description="OmpR/PhoB-type" evidence="5">
    <location>
        <begin position="1"/>
        <end position="92"/>
    </location>
</feature>
<feature type="transmembrane region" description="Helical" evidence="7">
    <location>
        <begin position="753"/>
        <end position="776"/>
    </location>
</feature>
<protein>
    <submittedName>
        <fullName evidence="9">BTAD domain-containing putative transcriptional regulator</fullName>
    </submittedName>
</protein>
<evidence type="ECO:0000256" key="5">
    <source>
        <dbReference type="PROSITE-ProRule" id="PRU01091"/>
    </source>
</evidence>
<dbReference type="PANTHER" id="PTHR35807">
    <property type="entry name" value="TRANSCRIPTIONAL REGULATOR REDD-RELATED"/>
    <property type="match status" value="1"/>
</dbReference>
<evidence type="ECO:0000256" key="3">
    <source>
        <dbReference type="ARBA" id="ARBA00023125"/>
    </source>
</evidence>
<evidence type="ECO:0000259" key="8">
    <source>
        <dbReference type="PROSITE" id="PS51755"/>
    </source>
</evidence>
<keyword evidence="7" id="KW-0812">Transmembrane</keyword>
<dbReference type="Proteomes" id="UP001285352">
    <property type="component" value="Unassembled WGS sequence"/>
</dbReference>
<dbReference type="PROSITE" id="PS51755">
    <property type="entry name" value="OMPR_PHOB"/>
    <property type="match status" value="1"/>
</dbReference>
<feature type="compositionally biased region" description="Basic and acidic residues" evidence="6">
    <location>
        <begin position="960"/>
        <end position="969"/>
    </location>
</feature>
<dbReference type="SMART" id="SM00862">
    <property type="entry name" value="Trans_reg_C"/>
    <property type="match status" value="1"/>
</dbReference>
<dbReference type="Gene3D" id="1.25.40.10">
    <property type="entry name" value="Tetratricopeptide repeat domain"/>
    <property type="match status" value="1"/>
</dbReference>
<feature type="compositionally biased region" description="Basic and acidic residues" evidence="6">
    <location>
        <begin position="1003"/>
        <end position="1019"/>
    </location>
</feature>
<dbReference type="InterPro" id="IPR016032">
    <property type="entry name" value="Sig_transdc_resp-reg_C-effctor"/>
</dbReference>
<name>A0ABU4VBF2_9PSEU</name>
<feature type="transmembrane region" description="Helical" evidence="7">
    <location>
        <begin position="683"/>
        <end position="706"/>
    </location>
</feature>
<proteinExistence type="inferred from homology"/>
<feature type="domain" description="OmpR/PhoB-type" evidence="8">
    <location>
        <begin position="1"/>
        <end position="92"/>
    </location>
</feature>
<dbReference type="InterPro" id="IPR011990">
    <property type="entry name" value="TPR-like_helical_dom_sf"/>
</dbReference>
<dbReference type="SMART" id="SM01043">
    <property type="entry name" value="BTAD"/>
    <property type="match status" value="1"/>
</dbReference>
<evidence type="ECO:0000313" key="9">
    <source>
        <dbReference type="EMBL" id="MDX8148800.1"/>
    </source>
</evidence>
<accession>A0ABU4VBF2</accession>
<comment type="similarity">
    <text evidence="1">Belongs to the AfsR/DnrI/RedD regulatory family.</text>
</comment>
<dbReference type="SUPFAM" id="SSF46894">
    <property type="entry name" value="C-terminal effector domain of the bipartite response regulators"/>
    <property type="match status" value="1"/>
</dbReference>
<evidence type="ECO:0000313" key="10">
    <source>
        <dbReference type="Proteomes" id="UP001285352"/>
    </source>
</evidence>
<dbReference type="InterPro" id="IPR051677">
    <property type="entry name" value="AfsR-DnrI-RedD_regulator"/>
</dbReference>
<keyword evidence="3 5" id="KW-0238">DNA-binding</keyword>
<dbReference type="EMBL" id="JAXAVU010000016">
    <property type="protein sequence ID" value="MDX8148800.1"/>
    <property type="molecule type" value="Genomic_DNA"/>
</dbReference>
<dbReference type="Pfam" id="PF03704">
    <property type="entry name" value="BTAD"/>
    <property type="match status" value="1"/>
</dbReference>
<dbReference type="InterPro" id="IPR007111">
    <property type="entry name" value="NACHT_NTPase"/>
</dbReference>
<keyword evidence="7" id="KW-1133">Transmembrane helix</keyword>
<keyword evidence="2" id="KW-0805">Transcription regulation</keyword>
<dbReference type="Gene3D" id="3.40.50.300">
    <property type="entry name" value="P-loop containing nucleotide triphosphate hydrolases"/>
    <property type="match status" value="1"/>
</dbReference>
<dbReference type="InterPro" id="IPR001867">
    <property type="entry name" value="OmpR/PhoB-type_DNA-bd"/>
</dbReference>
<evidence type="ECO:0000256" key="4">
    <source>
        <dbReference type="ARBA" id="ARBA00023163"/>
    </source>
</evidence>
<reference evidence="9 10" key="1">
    <citation type="submission" date="2023-11" db="EMBL/GenBank/DDBJ databases">
        <title>Lentzea sokolovensis, sp. nov., Lentzea kristufkii, sp. nov., and Lentzea miocenensis, sp. nov., rare actinobacteria from Sokolov Coal Basin, Miocene lacustrine sediment, Czech Republic.</title>
        <authorList>
            <person name="Lara A."/>
            <person name="Kotroba L."/>
            <person name="Nouioui I."/>
            <person name="Neumann-Schaal M."/>
            <person name="Mast Y."/>
            <person name="Chronakova A."/>
        </authorList>
    </citation>
    <scope>NUCLEOTIDE SEQUENCE [LARGE SCALE GENOMIC DNA]</scope>
    <source>
        <strain evidence="9 10">BCCO 10_0061</strain>
    </source>
</reference>
<feature type="transmembrane region" description="Helical" evidence="7">
    <location>
        <begin position="788"/>
        <end position="806"/>
    </location>
</feature>
<dbReference type="InterPro" id="IPR027417">
    <property type="entry name" value="P-loop_NTPase"/>
</dbReference>
<dbReference type="SUPFAM" id="SSF52540">
    <property type="entry name" value="P-loop containing nucleoside triphosphate hydrolases"/>
    <property type="match status" value="1"/>
</dbReference>
<dbReference type="CDD" id="cd15831">
    <property type="entry name" value="BTAD"/>
    <property type="match status" value="1"/>
</dbReference>
<keyword evidence="7" id="KW-0472">Membrane</keyword>
<keyword evidence="10" id="KW-1185">Reference proteome</keyword>
<sequence>MDFRVLGPLQVWTEEGRLALPGSRHQRVLAALLLTPNAVVTIGRLVEATWDGEPPATATKQIQNCVSALRDRLGDTGQRIIVTDGPGYRVAVGDDDLDLLRFTRMVAQARQAADRGAPREAVTQIRAALRLWRGPVLSGLGASALEGRAARLDEQRLNAFECCVDWQLALGQHRDVVDELTEVATENPLRERVHGQLMLALDRCERQADALRVFERLRTTLAGELGLDPGQEIRDLHERVLRGETRTPGRPTDVDAFTRPDELDRAVRELAAAIGRQWTAEVELRSLDRPRPVPLRWSSTEREVAAAASSVLGARPGEVPERLMLSGDLTDVVESLRKVPARQLVVLGEPGAGKSVLAILLTLGLLSDPLPGEPVPVLLSLASWNPHTEHLHSWLARRLVEEYPGLGNTGTYGRDAALRLVLEGRVMPVLDGLDETPPGMHRAAIDAIDRAVAGGRPLVLTCRGDEYETAVRQERAFLVRAAVVEIGPVRVQDAIDFLTARRRTGETRWQPVVRALRQEPDGALARALRTPLMVDLAETAYRDPATDPRELCDSTRFPDRAAVERHLLDAYLPAVYSDRPAPPGAVTPARRYELDEARRWLGFLARHLDGTHDFAWWQLERAVPGAIAGLLLGLPPAVLFALTGWLAAGPAIGVVYGVAFGAAGFVTHRAMRRPGPLRVEARFAGTAAGFAQRFAVGAVIGVSLGFGWSLPVWVTCLISAVFGLAVGVHVWLDTPLDANRVSSPGTVLRDDRRAALALTASFATSLSLFFTLALLLTPDDPTTEILNGRFDVVLGVAGGVAGGLLGRLLVPRPGGLAYAVAGALIGGQVFEPTRSVAQACLAGGLFGLSVGLSVWLARACGALGPVVVWLAARGRVPWRFLTFLDDAHRRGLLRQTGAVYQFRHVRLQERLAHVQVSGGEDGTVTAAACHGDGSAGGRPVERNFSDAQLETSRTRSGGHGVDRHHDRGNGQRRPVLVRRDGEAQLRRDRRSHHGEPGLVVLRADGHLHEPDAVGEDGRVRERRLRRLPGQHAGGWPSRRGLGV</sequence>
<keyword evidence="4" id="KW-0804">Transcription</keyword>